<keyword evidence="1" id="KW-1133">Transmembrane helix</keyword>
<dbReference type="InterPro" id="IPR028087">
    <property type="entry name" value="Tad_N"/>
</dbReference>
<dbReference type="AlphaFoldDB" id="A0A0F9VB43"/>
<dbReference type="Pfam" id="PF13400">
    <property type="entry name" value="Tad"/>
    <property type="match status" value="1"/>
</dbReference>
<evidence type="ECO:0000256" key="1">
    <source>
        <dbReference type="SAM" id="Phobius"/>
    </source>
</evidence>
<keyword evidence="1" id="KW-0812">Transmembrane</keyword>
<name>A0A0F9VB43_9ZZZZ</name>
<keyword evidence="1" id="KW-0472">Membrane</keyword>
<reference evidence="3" key="1">
    <citation type="journal article" date="2015" name="Nature">
        <title>Complex archaea that bridge the gap between prokaryotes and eukaryotes.</title>
        <authorList>
            <person name="Spang A."/>
            <person name="Saw J.H."/>
            <person name="Jorgensen S.L."/>
            <person name="Zaremba-Niedzwiedzka K."/>
            <person name="Martijn J."/>
            <person name="Lind A.E."/>
            <person name="van Eijk R."/>
            <person name="Schleper C."/>
            <person name="Guy L."/>
            <person name="Ettema T.J."/>
        </authorList>
    </citation>
    <scope>NUCLEOTIDE SEQUENCE</scope>
</reference>
<feature type="transmembrane region" description="Helical" evidence="1">
    <location>
        <begin position="12"/>
        <end position="34"/>
    </location>
</feature>
<evidence type="ECO:0000259" key="2">
    <source>
        <dbReference type="Pfam" id="PF13400"/>
    </source>
</evidence>
<protein>
    <recommendedName>
        <fullName evidence="2">Putative Flp pilus-assembly TadG-like N-terminal domain-containing protein</fullName>
    </recommendedName>
</protein>
<accession>A0A0F9VB43</accession>
<organism evidence="3">
    <name type="scientific">marine sediment metagenome</name>
    <dbReference type="NCBI Taxonomy" id="412755"/>
    <lineage>
        <taxon>unclassified sequences</taxon>
        <taxon>metagenomes</taxon>
        <taxon>ecological metagenomes</taxon>
    </lineage>
</organism>
<dbReference type="EMBL" id="LAZR01000061">
    <property type="protein sequence ID" value="KKN96987.1"/>
    <property type="molecule type" value="Genomic_DNA"/>
</dbReference>
<sequence length="430" mass="44874">MKRPRTQRGMVTIWFAVTAVVVIGLAGLAVDAGYSALAIQKLQHAADAAALAATQQLPFGPEAAQQAGIDIALANSVAGQMVQLDFNPDNDPDGDIVIGYYDRDSRTFTPTVDAPNAVKVVARRTDTSLGGRLALAFGAAFGVADISLERYAIAMMANAGGSDAGLIVLNDVGQDVLKVQGSAILDIRSAVPNGVGAIQINSNHADAVHAQGNASILADETYIVANPANRPADKFYQGGWNPNSPFVPDPLADIAPPADWGPVQATGTFGSNEVVTIEPGYYPDGLKIGAGAQVTMLPGIYVIGGSGLDIDGNGNVYGDSVMFYIDEGAVDIRGTGNLHLTPMDSGDYEGLLLWQARDNTQEGMITGDGGSELDGVLYFPVARVQVEGNGDKFGTRLICDELYVQGNGVIRINFGGSGPIGMDRTVYLVE</sequence>
<evidence type="ECO:0000313" key="3">
    <source>
        <dbReference type="EMBL" id="KKN96987.1"/>
    </source>
</evidence>
<gene>
    <name evidence="3" type="ORF">LCGC14_0162370</name>
</gene>
<proteinExistence type="predicted"/>
<comment type="caution">
    <text evidence="3">The sequence shown here is derived from an EMBL/GenBank/DDBJ whole genome shotgun (WGS) entry which is preliminary data.</text>
</comment>
<feature type="domain" description="Putative Flp pilus-assembly TadG-like N-terminal" evidence="2">
    <location>
        <begin position="9"/>
        <end position="55"/>
    </location>
</feature>